<keyword evidence="6" id="KW-0067">ATP-binding</keyword>
<dbReference type="GO" id="GO:0000155">
    <property type="term" value="F:phosphorelay sensor kinase activity"/>
    <property type="evidence" value="ECO:0007669"/>
    <property type="project" value="InterPro"/>
</dbReference>
<keyword evidence="7" id="KW-0812">Transmembrane</keyword>
<evidence type="ECO:0000256" key="4">
    <source>
        <dbReference type="ARBA" id="ARBA00022741"/>
    </source>
</evidence>
<feature type="transmembrane region" description="Helical" evidence="7">
    <location>
        <begin position="34"/>
        <end position="52"/>
    </location>
</feature>
<evidence type="ECO:0000256" key="7">
    <source>
        <dbReference type="SAM" id="Phobius"/>
    </source>
</evidence>
<dbReference type="InterPro" id="IPR036097">
    <property type="entry name" value="HisK_dim/P_sf"/>
</dbReference>
<proteinExistence type="predicted"/>
<keyword evidence="10" id="KW-1185">Reference proteome</keyword>
<reference evidence="9" key="1">
    <citation type="journal article" date="2014" name="Int. J. Syst. Evol. Microbiol.">
        <title>Complete genome sequence of Corynebacterium casei LMG S-19264T (=DSM 44701T), isolated from a smear-ripened cheese.</title>
        <authorList>
            <consortium name="US DOE Joint Genome Institute (JGI-PGF)"/>
            <person name="Walter F."/>
            <person name="Albersmeier A."/>
            <person name="Kalinowski J."/>
            <person name="Ruckert C."/>
        </authorList>
    </citation>
    <scope>NUCLEOTIDE SEQUENCE</scope>
    <source>
        <strain evidence="9">CGMCC 1.15725</strain>
    </source>
</reference>
<keyword evidence="3" id="KW-0808">Transferase</keyword>
<evidence type="ECO:0000313" key="10">
    <source>
        <dbReference type="Proteomes" id="UP000646365"/>
    </source>
</evidence>
<evidence type="ECO:0000256" key="3">
    <source>
        <dbReference type="ARBA" id="ARBA00022679"/>
    </source>
</evidence>
<dbReference type="EC" id="2.7.13.3" evidence="2"/>
<evidence type="ECO:0000259" key="8">
    <source>
        <dbReference type="PROSITE" id="PS50109"/>
    </source>
</evidence>
<feature type="domain" description="Histidine kinase" evidence="8">
    <location>
        <begin position="295"/>
        <end position="515"/>
    </location>
</feature>
<gene>
    <name evidence="9" type="ORF">GCM10011611_19000</name>
</gene>
<dbReference type="PANTHER" id="PTHR44936:SF10">
    <property type="entry name" value="SENSOR PROTEIN RSTB"/>
    <property type="match status" value="1"/>
</dbReference>
<dbReference type="Proteomes" id="UP000646365">
    <property type="component" value="Unassembled WGS sequence"/>
</dbReference>
<evidence type="ECO:0000256" key="2">
    <source>
        <dbReference type="ARBA" id="ARBA00012438"/>
    </source>
</evidence>
<dbReference type="AlphaFoldDB" id="A0A8J2YRZ3"/>
<keyword evidence="4" id="KW-0547">Nucleotide-binding</keyword>
<dbReference type="RefSeq" id="WP_189044953.1">
    <property type="nucleotide sequence ID" value="NZ_BMJQ01000004.1"/>
</dbReference>
<comment type="catalytic activity">
    <reaction evidence="1">
        <text>ATP + protein L-histidine = ADP + protein N-phospho-L-histidine.</text>
        <dbReference type="EC" id="2.7.13.3"/>
    </reaction>
</comment>
<name>A0A8J2YRZ3_9PROT</name>
<accession>A0A8J2YRZ3</accession>
<feature type="transmembrane region" description="Helical" evidence="7">
    <location>
        <begin position="216"/>
        <end position="236"/>
    </location>
</feature>
<keyword evidence="7" id="KW-0472">Membrane</keyword>
<keyword evidence="5" id="KW-0418">Kinase</keyword>
<dbReference type="EMBL" id="BMJQ01000004">
    <property type="protein sequence ID" value="GGF13497.1"/>
    <property type="molecule type" value="Genomic_DNA"/>
</dbReference>
<evidence type="ECO:0000256" key="6">
    <source>
        <dbReference type="ARBA" id="ARBA00022840"/>
    </source>
</evidence>
<organism evidence="9 10">
    <name type="scientific">Aliidongia dinghuensis</name>
    <dbReference type="NCBI Taxonomy" id="1867774"/>
    <lineage>
        <taxon>Bacteria</taxon>
        <taxon>Pseudomonadati</taxon>
        <taxon>Pseudomonadota</taxon>
        <taxon>Alphaproteobacteria</taxon>
        <taxon>Rhodospirillales</taxon>
        <taxon>Dongiaceae</taxon>
        <taxon>Aliidongia</taxon>
    </lineage>
</organism>
<dbReference type="PRINTS" id="PR00344">
    <property type="entry name" value="BCTRLSENSOR"/>
</dbReference>
<dbReference type="SUPFAM" id="SSF55874">
    <property type="entry name" value="ATPase domain of HSP90 chaperone/DNA topoisomerase II/histidine kinase"/>
    <property type="match status" value="1"/>
</dbReference>
<dbReference type="PANTHER" id="PTHR44936">
    <property type="entry name" value="SENSOR PROTEIN CREC"/>
    <property type="match status" value="1"/>
</dbReference>
<dbReference type="Gene3D" id="1.10.287.130">
    <property type="match status" value="1"/>
</dbReference>
<evidence type="ECO:0000256" key="5">
    <source>
        <dbReference type="ARBA" id="ARBA00022777"/>
    </source>
</evidence>
<dbReference type="SUPFAM" id="SSF47384">
    <property type="entry name" value="Homodimeric domain of signal transducing histidine kinase"/>
    <property type="match status" value="1"/>
</dbReference>
<dbReference type="GO" id="GO:0005524">
    <property type="term" value="F:ATP binding"/>
    <property type="evidence" value="ECO:0007669"/>
    <property type="project" value="UniProtKB-KW"/>
</dbReference>
<dbReference type="InterPro" id="IPR005467">
    <property type="entry name" value="His_kinase_dom"/>
</dbReference>
<dbReference type="InterPro" id="IPR004358">
    <property type="entry name" value="Sig_transdc_His_kin-like_C"/>
</dbReference>
<protein>
    <recommendedName>
        <fullName evidence="2">histidine kinase</fullName>
        <ecNumber evidence="2">2.7.13.3</ecNumber>
    </recommendedName>
</protein>
<sequence>MSETKDPIPAWPRSYEAGSAGHRMRPHLRVATKAALLGAIFLIVPVLIYAQFLSADQEKRALVTASVREQGHTVAAALTPTLTQPGPANLPAIGRELSRFANPLTTIKLLFRPVSSGVGGFYYVATSAPEPSEELEAERASLAQQGVLGRLDESCSGDVPIEQRYTAPDGHDEVVNSLIPIQSTSGCWALVTSLSASSLPGLSLGRPYYDSPEIRFAGAIYLLMALLTFTTFWSIWRGLGRFAERARQIRAREVQGASFLVRNTVPELATVAEEFDRMVDMLQDSARDIRRAAEDNAHAFKTPIAIIRQSLEPVARSLPEDNTRGHRAIGLIERSLDKLDGLVASSRRLDEATADLLDMPRIELDLARLLERVLGAHSDLFHERGIVLEASLDAHVPVRANVEMLETVFENIIENAISFAKSGDRIEVRLAIVGDWADLTIADSGPGVAPQDLPRIFDRYFSSRPDLPDNGDQSVHFGVGLWIVRRNVEALGGGVTAENRMPAGLLVRIRLPIRRALTQK</sequence>
<reference evidence="9" key="2">
    <citation type="submission" date="2020-09" db="EMBL/GenBank/DDBJ databases">
        <authorList>
            <person name="Sun Q."/>
            <person name="Zhou Y."/>
        </authorList>
    </citation>
    <scope>NUCLEOTIDE SEQUENCE</scope>
    <source>
        <strain evidence="9">CGMCC 1.15725</strain>
    </source>
</reference>
<dbReference type="InterPro" id="IPR003594">
    <property type="entry name" value="HATPase_dom"/>
</dbReference>
<dbReference type="Pfam" id="PF02518">
    <property type="entry name" value="HATPase_c"/>
    <property type="match status" value="1"/>
</dbReference>
<dbReference type="InterPro" id="IPR050980">
    <property type="entry name" value="2C_sensor_his_kinase"/>
</dbReference>
<evidence type="ECO:0000256" key="1">
    <source>
        <dbReference type="ARBA" id="ARBA00000085"/>
    </source>
</evidence>
<dbReference type="InterPro" id="IPR036890">
    <property type="entry name" value="HATPase_C_sf"/>
</dbReference>
<evidence type="ECO:0000313" key="9">
    <source>
        <dbReference type="EMBL" id="GGF13497.1"/>
    </source>
</evidence>
<comment type="caution">
    <text evidence="9">The sequence shown here is derived from an EMBL/GenBank/DDBJ whole genome shotgun (WGS) entry which is preliminary data.</text>
</comment>
<keyword evidence="7" id="KW-1133">Transmembrane helix</keyword>
<dbReference type="CDD" id="cd00075">
    <property type="entry name" value="HATPase"/>
    <property type="match status" value="1"/>
</dbReference>
<dbReference type="SMART" id="SM00387">
    <property type="entry name" value="HATPase_c"/>
    <property type="match status" value="1"/>
</dbReference>
<dbReference type="PROSITE" id="PS50109">
    <property type="entry name" value="HIS_KIN"/>
    <property type="match status" value="1"/>
</dbReference>
<dbReference type="Gene3D" id="3.30.565.10">
    <property type="entry name" value="Histidine kinase-like ATPase, C-terminal domain"/>
    <property type="match status" value="1"/>
</dbReference>